<feature type="signal peptide" evidence="2">
    <location>
        <begin position="1"/>
        <end position="24"/>
    </location>
</feature>
<reference evidence="4" key="1">
    <citation type="journal article" date="2020" name="mSystems">
        <title>Genome- and Community-Level Interaction Insights into Carbon Utilization and Element Cycling Functions of Hydrothermarchaeota in Hydrothermal Sediment.</title>
        <authorList>
            <person name="Zhou Z."/>
            <person name="Liu Y."/>
            <person name="Xu W."/>
            <person name="Pan J."/>
            <person name="Luo Z.H."/>
            <person name="Li M."/>
        </authorList>
    </citation>
    <scope>NUCLEOTIDE SEQUENCE [LARGE SCALE GENOMIC DNA]</scope>
    <source>
        <strain evidence="4">SpSt-573</strain>
    </source>
</reference>
<dbReference type="AlphaFoldDB" id="A0A7C4PNA9"/>
<sequence>MNKSVWTRSLALVVIAAFVLAACATPAATQQPQETPTPEQVGGFQIPEVQAGKFNVAMVLIGPHDDGGWSQAHYEGLEYIQKNVPNVHTAYIENVPEGADSEQVFRALSRKGFNLIFGTSFGFMDPMETVANEFPDIIYIHISGYKSNEKNFGNLFGGMETMKYLAGMLAGARAKMDGNTKLGYMATFPIPEELRLGNAIALGMRKTCPECTMDVRWINTWHDPVKEKEAAASLFDAGAQVVFTGADTPAVADVATEKGKWGVTYDWVGSCKAERCLTAPYWNWGPVYAKITQGVIDKTYKPGWDYFDADSGGLGLYGFMEGQTPTKGVSELPPEVINEVKDLVAKSLKGEFNRFSVFTGPIKDNTGKEIVPAGAHLEQIDLDQFPEMGSGCKYCMKWWAEGITAELPQTQ</sequence>
<keyword evidence="1 2" id="KW-0732">Signal</keyword>
<dbReference type="PROSITE" id="PS51257">
    <property type="entry name" value="PROKAR_LIPOPROTEIN"/>
    <property type="match status" value="1"/>
</dbReference>
<dbReference type="Gene3D" id="3.40.50.2300">
    <property type="match status" value="2"/>
</dbReference>
<evidence type="ECO:0000313" key="4">
    <source>
        <dbReference type="EMBL" id="HGS22448.1"/>
    </source>
</evidence>
<dbReference type="InterPro" id="IPR003760">
    <property type="entry name" value="PnrA-like"/>
</dbReference>
<dbReference type="GO" id="GO:0005886">
    <property type="term" value="C:plasma membrane"/>
    <property type="evidence" value="ECO:0007669"/>
    <property type="project" value="InterPro"/>
</dbReference>
<dbReference type="InterPro" id="IPR052910">
    <property type="entry name" value="ABC-Purine-Binding"/>
</dbReference>
<name>A0A7C4PNA9_9CHLR</name>
<proteinExistence type="predicted"/>
<dbReference type="PANTHER" id="PTHR43208:SF1">
    <property type="entry name" value="ABC TRANSPORTER SUBSTRATE-BINDING PROTEIN"/>
    <property type="match status" value="1"/>
</dbReference>
<dbReference type="PANTHER" id="PTHR43208">
    <property type="entry name" value="ABC TRANSPORTER SUBSTRATE-BINDING PROTEIN"/>
    <property type="match status" value="1"/>
</dbReference>
<evidence type="ECO:0000256" key="2">
    <source>
        <dbReference type="SAM" id="SignalP"/>
    </source>
</evidence>
<gene>
    <name evidence="4" type="ORF">ENT37_11340</name>
</gene>
<evidence type="ECO:0000259" key="3">
    <source>
        <dbReference type="Pfam" id="PF02608"/>
    </source>
</evidence>
<evidence type="ECO:0000256" key="1">
    <source>
        <dbReference type="ARBA" id="ARBA00022729"/>
    </source>
</evidence>
<organism evidence="4">
    <name type="scientific">Anaerolinea thermolimosa</name>
    <dbReference type="NCBI Taxonomy" id="229919"/>
    <lineage>
        <taxon>Bacteria</taxon>
        <taxon>Bacillati</taxon>
        <taxon>Chloroflexota</taxon>
        <taxon>Anaerolineae</taxon>
        <taxon>Anaerolineales</taxon>
        <taxon>Anaerolineaceae</taxon>
        <taxon>Anaerolinea</taxon>
    </lineage>
</organism>
<dbReference type="EMBL" id="DSYK01000562">
    <property type="protein sequence ID" value="HGS22448.1"/>
    <property type="molecule type" value="Genomic_DNA"/>
</dbReference>
<dbReference type="Pfam" id="PF02608">
    <property type="entry name" value="Bmp"/>
    <property type="match status" value="1"/>
</dbReference>
<protein>
    <submittedName>
        <fullName evidence="4">BMP family ABC transporter substrate-binding protein</fullName>
    </submittedName>
</protein>
<feature type="domain" description="ABC transporter substrate-binding protein PnrA-like" evidence="3">
    <location>
        <begin position="55"/>
        <end position="323"/>
    </location>
</feature>
<dbReference type="CDD" id="cd19963">
    <property type="entry name" value="PBP1_BMP-like"/>
    <property type="match status" value="1"/>
</dbReference>
<feature type="chain" id="PRO_5027990266" evidence="2">
    <location>
        <begin position="25"/>
        <end position="411"/>
    </location>
</feature>
<comment type="caution">
    <text evidence="4">The sequence shown here is derived from an EMBL/GenBank/DDBJ whole genome shotgun (WGS) entry which is preliminary data.</text>
</comment>
<accession>A0A7C4PNA9</accession>